<dbReference type="InterPro" id="IPR050624">
    <property type="entry name" value="HTH-type_Tx_Regulator"/>
</dbReference>
<dbReference type="SUPFAM" id="SSF46689">
    <property type="entry name" value="Homeodomain-like"/>
    <property type="match status" value="1"/>
</dbReference>
<evidence type="ECO:0000256" key="1">
    <source>
        <dbReference type="ARBA" id="ARBA00022491"/>
    </source>
</evidence>
<dbReference type="PANTHER" id="PTHR43479:SF11">
    <property type="entry name" value="ACREF_ENVCD OPERON REPRESSOR-RELATED"/>
    <property type="match status" value="1"/>
</dbReference>
<dbReference type="SUPFAM" id="SSF48498">
    <property type="entry name" value="Tetracyclin repressor-like, C-terminal domain"/>
    <property type="match status" value="1"/>
</dbReference>
<gene>
    <name evidence="5" type="ORF">S101395_02441</name>
</gene>
<name>A0ABM6LI20_9BACI</name>
<dbReference type="EMBL" id="CP021920">
    <property type="protein sequence ID" value="ASB88948.1"/>
    <property type="molecule type" value="Genomic_DNA"/>
</dbReference>
<dbReference type="InterPro" id="IPR001647">
    <property type="entry name" value="HTH_TetR"/>
</dbReference>
<evidence type="ECO:0000313" key="6">
    <source>
        <dbReference type="Proteomes" id="UP000196877"/>
    </source>
</evidence>
<sequence length="202" mass="22756">MARPNVTSKNMLIEAAKMCIMDQGLENLTLKAVAEKANVTQGTVYYHFRTKEQLVFEVVQDVCYISWENLKSGQKPAAEKIKEGLMSAQSRTKEDSYYHRLFLESVVSGFRNDMISSQLSKLIEDENMFLTEQLSALWERSPVEGVSLKTWGILLNALIDGLALQSVISPGFSSEEVYRELELVLQHLTEKAQVADQSGSKE</sequence>
<accession>A0ABM6LI20</accession>
<organism evidence="5 6">
    <name type="scientific">Bacillus sonorensis</name>
    <dbReference type="NCBI Taxonomy" id="119858"/>
    <lineage>
        <taxon>Bacteria</taxon>
        <taxon>Bacillati</taxon>
        <taxon>Bacillota</taxon>
        <taxon>Bacilli</taxon>
        <taxon>Bacillales</taxon>
        <taxon>Bacillaceae</taxon>
        <taxon>Bacillus</taxon>
    </lineage>
</organism>
<dbReference type="GeneID" id="92853609"/>
<keyword evidence="6" id="KW-1185">Reference proteome</keyword>
<evidence type="ECO:0000256" key="2">
    <source>
        <dbReference type="ARBA" id="ARBA00023125"/>
    </source>
</evidence>
<evidence type="ECO:0000313" key="5">
    <source>
        <dbReference type="EMBL" id="ASB88948.1"/>
    </source>
</evidence>
<dbReference type="InterPro" id="IPR036271">
    <property type="entry name" value="Tet_transcr_reg_TetR-rel_C_sf"/>
</dbReference>
<dbReference type="InterPro" id="IPR023772">
    <property type="entry name" value="DNA-bd_HTH_TetR-type_CS"/>
</dbReference>
<dbReference type="Proteomes" id="UP000196877">
    <property type="component" value="Chromosome"/>
</dbReference>
<dbReference type="PROSITE" id="PS50977">
    <property type="entry name" value="HTH_TETR_2"/>
    <property type="match status" value="1"/>
</dbReference>
<dbReference type="PANTHER" id="PTHR43479">
    <property type="entry name" value="ACREF/ENVCD OPERON REPRESSOR-RELATED"/>
    <property type="match status" value="1"/>
</dbReference>
<dbReference type="PRINTS" id="PR00455">
    <property type="entry name" value="HTHTETR"/>
</dbReference>
<feature type="domain" description="HTH tetR-type" evidence="4">
    <location>
        <begin position="6"/>
        <end position="66"/>
    </location>
</feature>
<dbReference type="PROSITE" id="PS01081">
    <property type="entry name" value="HTH_TETR_1"/>
    <property type="match status" value="1"/>
</dbReference>
<reference evidence="5 6" key="1">
    <citation type="submission" date="2017-06" db="EMBL/GenBank/DDBJ databases">
        <title>Genome sequence of Bacillus sonorensis strain SRCM101395.</title>
        <authorList>
            <person name="Cho S.H."/>
        </authorList>
    </citation>
    <scope>NUCLEOTIDE SEQUENCE [LARGE SCALE GENOMIC DNA]</scope>
    <source>
        <strain evidence="5 6">SRCM101395</strain>
    </source>
</reference>
<dbReference type="RefSeq" id="WP_006636168.1">
    <property type="nucleotide sequence ID" value="NZ_CABJEH010000004.1"/>
</dbReference>
<keyword evidence="1" id="KW-0678">Repressor</keyword>
<keyword evidence="2 3" id="KW-0238">DNA-binding</keyword>
<evidence type="ECO:0000256" key="3">
    <source>
        <dbReference type="PROSITE-ProRule" id="PRU00335"/>
    </source>
</evidence>
<dbReference type="Pfam" id="PF00440">
    <property type="entry name" value="TetR_N"/>
    <property type="match status" value="1"/>
</dbReference>
<feature type="DNA-binding region" description="H-T-H motif" evidence="3">
    <location>
        <begin position="29"/>
        <end position="48"/>
    </location>
</feature>
<evidence type="ECO:0000259" key="4">
    <source>
        <dbReference type="PROSITE" id="PS50977"/>
    </source>
</evidence>
<proteinExistence type="predicted"/>
<dbReference type="InterPro" id="IPR009057">
    <property type="entry name" value="Homeodomain-like_sf"/>
</dbReference>
<dbReference type="Gene3D" id="1.10.357.10">
    <property type="entry name" value="Tetracycline Repressor, domain 2"/>
    <property type="match status" value="1"/>
</dbReference>
<protein>
    <recommendedName>
        <fullName evidence="4">HTH tetR-type domain-containing protein</fullName>
    </recommendedName>
</protein>